<evidence type="ECO:0000313" key="2">
    <source>
        <dbReference type="Proteomes" id="UP000324222"/>
    </source>
</evidence>
<reference evidence="1 2" key="1">
    <citation type="submission" date="2019-05" db="EMBL/GenBank/DDBJ databases">
        <title>Another draft genome of Portunus trituberculatus and its Hox gene families provides insights of decapod evolution.</title>
        <authorList>
            <person name="Jeong J.-H."/>
            <person name="Song I."/>
            <person name="Kim S."/>
            <person name="Choi T."/>
            <person name="Kim D."/>
            <person name="Ryu S."/>
            <person name="Kim W."/>
        </authorList>
    </citation>
    <scope>NUCLEOTIDE SEQUENCE [LARGE SCALE GENOMIC DNA]</scope>
    <source>
        <tissue evidence="1">Muscle</tissue>
    </source>
</reference>
<sequence>MYPSLRLNSIKEEVAWLGSLIHGLWMKQNSTAAKLLVSGSASSDETRSRQHWCPCSAVSRVATTEEVGLFLLLVRRLEWSQSEGLSQRESSIRAVTDDVGSCDGTIDCRHHKNLTLDKGQDLSTPLVYGKR</sequence>
<gene>
    <name evidence="1" type="ORF">E2C01_045220</name>
</gene>
<dbReference type="EMBL" id="VSRR010010135">
    <property type="protein sequence ID" value="MPC51376.1"/>
    <property type="molecule type" value="Genomic_DNA"/>
</dbReference>
<evidence type="ECO:0000313" key="1">
    <source>
        <dbReference type="EMBL" id="MPC51376.1"/>
    </source>
</evidence>
<accession>A0A5B7G0N6</accession>
<dbReference type="AlphaFoldDB" id="A0A5B7G0N6"/>
<keyword evidence="2" id="KW-1185">Reference proteome</keyword>
<proteinExistence type="predicted"/>
<organism evidence="1 2">
    <name type="scientific">Portunus trituberculatus</name>
    <name type="common">Swimming crab</name>
    <name type="synonym">Neptunus trituberculatus</name>
    <dbReference type="NCBI Taxonomy" id="210409"/>
    <lineage>
        <taxon>Eukaryota</taxon>
        <taxon>Metazoa</taxon>
        <taxon>Ecdysozoa</taxon>
        <taxon>Arthropoda</taxon>
        <taxon>Crustacea</taxon>
        <taxon>Multicrustacea</taxon>
        <taxon>Malacostraca</taxon>
        <taxon>Eumalacostraca</taxon>
        <taxon>Eucarida</taxon>
        <taxon>Decapoda</taxon>
        <taxon>Pleocyemata</taxon>
        <taxon>Brachyura</taxon>
        <taxon>Eubrachyura</taxon>
        <taxon>Portunoidea</taxon>
        <taxon>Portunidae</taxon>
        <taxon>Portuninae</taxon>
        <taxon>Portunus</taxon>
    </lineage>
</organism>
<dbReference type="Proteomes" id="UP000324222">
    <property type="component" value="Unassembled WGS sequence"/>
</dbReference>
<name>A0A5B7G0N6_PORTR</name>
<comment type="caution">
    <text evidence="1">The sequence shown here is derived from an EMBL/GenBank/DDBJ whole genome shotgun (WGS) entry which is preliminary data.</text>
</comment>
<protein>
    <submittedName>
        <fullName evidence="1">Uncharacterized protein</fullName>
    </submittedName>
</protein>